<evidence type="ECO:0000259" key="4">
    <source>
        <dbReference type="Pfam" id="PF13407"/>
    </source>
</evidence>
<dbReference type="AlphaFoldDB" id="A0LA89"/>
<comment type="subcellular location">
    <subcellularLocation>
        <location evidence="1">Cell envelope</location>
    </subcellularLocation>
</comment>
<dbReference type="GO" id="GO:0030246">
    <property type="term" value="F:carbohydrate binding"/>
    <property type="evidence" value="ECO:0007669"/>
    <property type="project" value="UniProtKB-ARBA"/>
</dbReference>
<dbReference type="SUPFAM" id="SSF53822">
    <property type="entry name" value="Periplasmic binding protein-like I"/>
    <property type="match status" value="1"/>
</dbReference>
<evidence type="ECO:0000256" key="1">
    <source>
        <dbReference type="ARBA" id="ARBA00004196"/>
    </source>
</evidence>
<reference evidence="6" key="1">
    <citation type="journal article" date="2009" name="Appl. Environ. Microbiol.">
        <title>Complete genome sequence of the chemolithoautotrophic marine magnetotactic coccus strain MC-1.</title>
        <authorList>
            <person name="Schubbe S."/>
            <person name="Williams T.J."/>
            <person name="Xie G."/>
            <person name="Kiss H.E."/>
            <person name="Brettin T.S."/>
            <person name="Martinez D."/>
            <person name="Ross C.A."/>
            <person name="Schuler D."/>
            <person name="Cox B.L."/>
            <person name="Nealson K.H."/>
            <person name="Bazylinski D.A."/>
        </authorList>
    </citation>
    <scope>NUCLEOTIDE SEQUENCE [LARGE SCALE GENOMIC DNA]</scope>
    <source>
        <strain evidence="6">ATCC BAA-1437 / JCM 17883 / MC-1</strain>
    </source>
</reference>
<organism evidence="5 6">
    <name type="scientific">Magnetococcus marinus (strain ATCC BAA-1437 / JCM 17883 / MC-1)</name>
    <dbReference type="NCBI Taxonomy" id="156889"/>
    <lineage>
        <taxon>Bacteria</taxon>
        <taxon>Pseudomonadati</taxon>
        <taxon>Pseudomonadota</taxon>
        <taxon>Magnetococcia</taxon>
        <taxon>Magnetococcales</taxon>
        <taxon>Magnetococcaceae</taxon>
        <taxon>Magnetococcus</taxon>
    </lineage>
</organism>
<gene>
    <name evidence="5" type="ordered locus">Mmc1_2382</name>
</gene>
<dbReference type="InterPro" id="IPR025997">
    <property type="entry name" value="SBP_2_dom"/>
</dbReference>
<dbReference type="CDD" id="cd06308">
    <property type="entry name" value="PBP1_sensor_kinase-like"/>
    <property type="match status" value="1"/>
</dbReference>
<dbReference type="STRING" id="156889.Mmc1_2382"/>
<dbReference type="EMBL" id="CP000471">
    <property type="protein sequence ID" value="ABK44882.1"/>
    <property type="molecule type" value="Genomic_DNA"/>
</dbReference>
<protein>
    <submittedName>
        <fullName evidence="5">Monosaccharide ABC transporter substrate-binding protein, CUT2 family</fullName>
    </submittedName>
</protein>
<dbReference type="KEGG" id="mgm:Mmc1_2382"/>
<keyword evidence="6" id="KW-1185">Reference proteome</keyword>
<evidence type="ECO:0000256" key="2">
    <source>
        <dbReference type="ARBA" id="ARBA00007639"/>
    </source>
</evidence>
<accession>A0LA89</accession>
<dbReference type="Proteomes" id="UP000002586">
    <property type="component" value="Chromosome"/>
</dbReference>
<feature type="domain" description="Periplasmic binding protein" evidence="4">
    <location>
        <begin position="96"/>
        <end position="348"/>
    </location>
</feature>
<dbReference type="PANTHER" id="PTHR46847:SF1">
    <property type="entry name" value="D-ALLOSE-BINDING PERIPLASMIC PROTEIN-RELATED"/>
    <property type="match status" value="1"/>
</dbReference>
<keyword evidence="3" id="KW-0732">Signal</keyword>
<dbReference type="HOGENOM" id="CLU_037628_3_2_5"/>
<dbReference type="PANTHER" id="PTHR46847">
    <property type="entry name" value="D-ALLOSE-BINDING PERIPLASMIC PROTEIN-RELATED"/>
    <property type="match status" value="1"/>
</dbReference>
<evidence type="ECO:0000313" key="5">
    <source>
        <dbReference type="EMBL" id="ABK44882.1"/>
    </source>
</evidence>
<proteinExistence type="inferred from homology"/>
<sequence length="374" mass="41544">MAQTGRGFDKTAHVLNKRLDRPCKANQAGRSLSAQWGASRVFINPIFDRKYVLTAMFINIPGWRISRPMRTLPAIVMMTLYALAGLAHAQQPPWRVGFCQDTLDIPWRAAQAMTFSQTLQTDKRFQVILSDAKGNTTQQAIDLEHMVERGVHVLVTSPRDGAVLTPVISNIYRQGVPVVLLSRRTLDENFTTFIAPDDAEIGRQAARYLSKRLNEKGKILVIQGLGSASTTQQRTVGFIQELSLHPHMQIVAQPFANYKKEMAILIMESILAQKLPFDAIYVHSDAMALGAILALKRAGIDPTKLPIVSIDYTRAGRESLRKGEIDAIFTYPNGVKQGITAVKRILAGQPVNKFQTVPSTLVTQENINTLEPVF</sequence>
<evidence type="ECO:0000313" key="6">
    <source>
        <dbReference type="Proteomes" id="UP000002586"/>
    </source>
</evidence>
<dbReference type="Gene3D" id="3.40.50.2300">
    <property type="match status" value="2"/>
</dbReference>
<evidence type="ECO:0000256" key="3">
    <source>
        <dbReference type="ARBA" id="ARBA00022729"/>
    </source>
</evidence>
<dbReference type="GO" id="GO:0030313">
    <property type="term" value="C:cell envelope"/>
    <property type="evidence" value="ECO:0007669"/>
    <property type="project" value="UniProtKB-SubCell"/>
</dbReference>
<dbReference type="Pfam" id="PF13407">
    <property type="entry name" value="Peripla_BP_4"/>
    <property type="match status" value="1"/>
</dbReference>
<dbReference type="eggNOG" id="COG1879">
    <property type="taxonomic scope" value="Bacteria"/>
</dbReference>
<dbReference type="InterPro" id="IPR028082">
    <property type="entry name" value="Peripla_BP_I"/>
</dbReference>
<reference evidence="5 6" key="2">
    <citation type="journal article" date="2012" name="Int. J. Syst. Evol. Microbiol.">
        <title>Magnetococcus marinus gen. nov., sp. nov., a marine, magnetotactic bacterium that represents a novel lineage (Magnetococcaceae fam. nov.; Magnetococcales ord. nov.) at the base of the Alphaproteobacteria.</title>
        <authorList>
            <person name="Bazylinski D.A."/>
            <person name="Williams T.J."/>
            <person name="Lefevre C.T."/>
            <person name="Berg R.J."/>
            <person name="Zhang C.L."/>
            <person name="Bowser S.S."/>
            <person name="Dean A.J."/>
            <person name="Beveridge T.J."/>
        </authorList>
    </citation>
    <scope>NUCLEOTIDE SEQUENCE [LARGE SCALE GENOMIC DNA]</scope>
    <source>
        <strain evidence="6">ATCC BAA-1437 / JCM 17883 / MC-1</strain>
    </source>
</reference>
<comment type="similarity">
    <text evidence="2">Belongs to the bacterial solute-binding protein 2 family.</text>
</comment>
<name>A0LA89_MAGMM</name>